<dbReference type="OrthoDB" id="3808618at2"/>
<keyword evidence="3" id="KW-0540">Nuclease</keyword>
<feature type="transmembrane region" description="Helical" evidence="1">
    <location>
        <begin position="38"/>
        <end position="56"/>
    </location>
</feature>
<dbReference type="Gene3D" id="3.60.10.10">
    <property type="entry name" value="Endonuclease/exonuclease/phosphatase"/>
    <property type="match status" value="1"/>
</dbReference>
<dbReference type="InterPro" id="IPR036691">
    <property type="entry name" value="Endo/exonu/phosph_ase_sf"/>
</dbReference>
<dbReference type="GO" id="GO:0004519">
    <property type="term" value="F:endonuclease activity"/>
    <property type="evidence" value="ECO:0007669"/>
    <property type="project" value="UniProtKB-KW"/>
</dbReference>
<feature type="transmembrane region" description="Helical" evidence="1">
    <location>
        <begin position="63"/>
        <end position="82"/>
    </location>
</feature>
<evidence type="ECO:0000313" key="4">
    <source>
        <dbReference type="Proteomes" id="UP000031643"/>
    </source>
</evidence>
<evidence type="ECO:0000313" key="3">
    <source>
        <dbReference type="EMBL" id="BAQ18513.1"/>
    </source>
</evidence>
<accession>A0A0A8K6E1</accession>
<dbReference type="EMBL" id="AP014648">
    <property type="protein sequence ID" value="BAQ18513.1"/>
    <property type="molecule type" value="Genomic_DNA"/>
</dbReference>
<dbReference type="KEGG" id="mcg:GL4_3081"/>
<keyword evidence="1" id="KW-0812">Transmembrane</keyword>
<name>A0A0A8K6E1_9HYPH</name>
<organism evidence="3 4">
    <name type="scientific">Methyloceanibacter caenitepidi</name>
    <dbReference type="NCBI Taxonomy" id="1384459"/>
    <lineage>
        <taxon>Bacteria</taxon>
        <taxon>Pseudomonadati</taxon>
        <taxon>Pseudomonadota</taxon>
        <taxon>Alphaproteobacteria</taxon>
        <taxon>Hyphomicrobiales</taxon>
        <taxon>Hyphomicrobiaceae</taxon>
        <taxon>Methyloceanibacter</taxon>
    </lineage>
</organism>
<dbReference type="GO" id="GO:0016020">
    <property type="term" value="C:membrane"/>
    <property type="evidence" value="ECO:0007669"/>
    <property type="project" value="GOC"/>
</dbReference>
<sequence>MPYSKMLNAAIIAGCLFGAVALVAGGLAETYPALDIVNNGLLLLTLGLAVLLLLSLTLRSRMLIVTTGALLAIALATLVSNLSGAAARAPENAERFLRVATFNMWGKGDLHLQKIEAFLAETEPDVVVLEEIRWKHEDFLRDMQETFPQQAGKHGLVILSKFPIVDKGRLDRPGQPYWQSLIVAWARLDVRGREVNVVGAHMSRPFYPSQQKSDFEHLTKFVRSMTGPVIVAGDFNAAPWTQKAHNFSTATGLGRLNTFSPTWPVRWKAVPLVPVLPIDNVFVSPQLTKINLTVGRRLESDHLPVVADIAFVD</sequence>
<gene>
    <name evidence="3" type="ORF">GL4_3081</name>
</gene>
<dbReference type="InterPro" id="IPR005135">
    <property type="entry name" value="Endo/exonuclease/phosphatase"/>
</dbReference>
<dbReference type="InterPro" id="IPR051916">
    <property type="entry name" value="GPI-anchor_lipid_remodeler"/>
</dbReference>
<reference evidence="3 4" key="1">
    <citation type="submission" date="2014-09" db="EMBL/GenBank/DDBJ databases">
        <title>Genome sequencing of Methyloceanibacter caenitepidi Gela4.</title>
        <authorList>
            <person name="Takeuchi M."/>
            <person name="Susumu S."/>
            <person name="Kamagata Y."/>
            <person name="Oshima K."/>
            <person name="Hattori M."/>
            <person name="Iwasaki W."/>
        </authorList>
    </citation>
    <scope>NUCLEOTIDE SEQUENCE [LARGE SCALE GENOMIC DNA]</scope>
    <source>
        <strain evidence="3 4">Gela4</strain>
    </source>
</reference>
<dbReference type="PANTHER" id="PTHR14859">
    <property type="entry name" value="CALCOFLUOR WHITE HYPERSENSITIVE PROTEIN PRECURSOR"/>
    <property type="match status" value="1"/>
</dbReference>
<dbReference type="Proteomes" id="UP000031643">
    <property type="component" value="Chromosome"/>
</dbReference>
<dbReference type="Pfam" id="PF03372">
    <property type="entry name" value="Exo_endo_phos"/>
    <property type="match status" value="1"/>
</dbReference>
<dbReference type="SUPFAM" id="SSF56219">
    <property type="entry name" value="DNase I-like"/>
    <property type="match status" value="1"/>
</dbReference>
<dbReference type="STRING" id="1384459.GL4_3081"/>
<evidence type="ECO:0000259" key="2">
    <source>
        <dbReference type="Pfam" id="PF03372"/>
    </source>
</evidence>
<evidence type="ECO:0000256" key="1">
    <source>
        <dbReference type="SAM" id="Phobius"/>
    </source>
</evidence>
<feature type="domain" description="Endonuclease/exonuclease/phosphatase" evidence="2">
    <location>
        <begin position="100"/>
        <end position="302"/>
    </location>
</feature>
<dbReference type="HOGENOM" id="CLU_052333_0_1_5"/>
<dbReference type="PANTHER" id="PTHR14859:SF15">
    <property type="entry name" value="ENDONUCLEASE_EXONUCLEASE_PHOSPHATASE DOMAIN-CONTAINING PROTEIN"/>
    <property type="match status" value="1"/>
</dbReference>
<dbReference type="AlphaFoldDB" id="A0A0A8K6E1"/>
<dbReference type="RefSeq" id="WP_045368685.1">
    <property type="nucleotide sequence ID" value="NZ_AP014648.1"/>
</dbReference>
<keyword evidence="3" id="KW-0378">Hydrolase</keyword>
<dbReference type="GO" id="GO:0006506">
    <property type="term" value="P:GPI anchor biosynthetic process"/>
    <property type="evidence" value="ECO:0007669"/>
    <property type="project" value="TreeGrafter"/>
</dbReference>
<keyword evidence="3" id="KW-0255">Endonuclease</keyword>
<keyword evidence="1" id="KW-1133">Transmembrane helix</keyword>
<proteinExistence type="predicted"/>
<keyword evidence="4" id="KW-1185">Reference proteome</keyword>
<protein>
    <submittedName>
        <fullName evidence="3">AP endonuclease family 1 domain protein</fullName>
    </submittedName>
</protein>
<keyword evidence="1" id="KW-0472">Membrane</keyword>